<accession>A0AAV1AMC7</accession>
<reference evidence="11 12" key="1">
    <citation type="submission" date="2023-01" db="EMBL/GenBank/DDBJ databases">
        <authorList>
            <person name="Kreplak J."/>
        </authorList>
    </citation>
    <scope>NUCLEOTIDE SEQUENCE [LARGE SCALE GENOMIC DNA]</scope>
</reference>
<dbReference type="Proteomes" id="UP001157006">
    <property type="component" value="Chromosome 4"/>
</dbReference>
<dbReference type="SMART" id="SM00367">
    <property type="entry name" value="LRR_CC"/>
    <property type="match status" value="8"/>
</dbReference>
<dbReference type="Pfam" id="PF00005">
    <property type="entry name" value="ABC_tran"/>
    <property type="match status" value="1"/>
</dbReference>
<feature type="transmembrane region" description="Helical" evidence="8">
    <location>
        <begin position="641"/>
        <end position="662"/>
    </location>
</feature>
<dbReference type="GO" id="GO:0046872">
    <property type="term" value="F:metal ion binding"/>
    <property type="evidence" value="ECO:0007669"/>
    <property type="project" value="UniProtKB-KW"/>
</dbReference>
<dbReference type="InterPro" id="IPR001611">
    <property type="entry name" value="Leu-rich_rpt"/>
</dbReference>
<dbReference type="InterPro" id="IPR032675">
    <property type="entry name" value="LRR_dom_sf"/>
</dbReference>
<keyword evidence="8" id="KW-0812">Transmembrane</keyword>
<dbReference type="EMBL" id="OX451739">
    <property type="protein sequence ID" value="CAI8611542.1"/>
    <property type="molecule type" value="Genomic_DNA"/>
</dbReference>
<dbReference type="Pfam" id="PF13516">
    <property type="entry name" value="LRR_6"/>
    <property type="match status" value="1"/>
</dbReference>
<dbReference type="PROSITE" id="PS51409">
    <property type="entry name" value="ARGINASE_2"/>
    <property type="match status" value="1"/>
</dbReference>
<evidence type="ECO:0000256" key="1">
    <source>
        <dbReference type="ARBA" id="ARBA00001933"/>
    </source>
</evidence>
<evidence type="ECO:0000259" key="10">
    <source>
        <dbReference type="Pfam" id="PF25372"/>
    </source>
</evidence>
<comment type="cofactor">
    <cofactor evidence="1">
        <name>pyridoxal 5'-phosphate</name>
        <dbReference type="ChEBI" id="CHEBI:597326"/>
    </cofactor>
</comment>
<feature type="transmembrane region" description="Helical" evidence="8">
    <location>
        <begin position="560"/>
        <end position="582"/>
    </location>
</feature>
<dbReference type="Gene3D" id="3.80.10.10">
    <property type="entry name" value="Ribonuclease Inhibitor"/>
    <property type="match status" value="3"/>
</dbReference>
<dbReference type="Pfam" id="PF25372">
    <property type="entry name" value="DUF7885"/>
    <property type="match status" value="1"/>
</dbReference>
<dbReference type="SUPFAM" id="SSF52540">
    <property type="entry name" value="P-loop containing nucleoside triphosphate hydrolases"/>
    <property type="match status" value="1"/>
</dbReference>
<dbReference type="Pfam" id="PF05346">
    <property type="entry name" value="DUF747"/>
    <property type="match status" value="1"/>
</dbReference>
<name>A0AAV1AMC7_VICFA</name>
<evidence type="ECO:0000256" key="7">
    <source>
        <dbReference type="RuleBase" id="RU003684"/>
    </source>
</evidence>
<dbReference type="PANTHER" id="PTHR43780">
    <property type="entry name" value="1-AMINOCYCLOPROPANE-1-CARBOXYLATE DEAMINASE-RELATED"/>
    <property type="match status" value="1"/>
</dbReference>
<feature type="domain" description="ABC transporter" evidence="9">
    <location>
        <begin position="662"/>
        <end position="688"/>
    </location>
</feature>
<dbReference type="Gene3D" id="3.40.800.10">
    <property type="entry name" value="Ureohydrolase domain"/>
    <property type="match status" value="1"/>
</dbReference>
<dbReference type="InterPro" id="IPR006553">
    <property type="entry name" value="Leu-rich_rpt_Cys-con_subtyp"/>
</dbReference>
<dbReference type="InterPro" id="IPR008010">
    <property type="entry name" value="Tatp1"/>
</dbReference>
<keyword evidence="12" id="KW-1185">Reference proteome</keyword>
<comment type="similarity">
    <text evidence="6 7">Belongs to the arginase family.</text>
</comment>
<dbReference type="Pfam" id="PF00491">
    <property type="entry name" value="Arginase"/>
    <property type="match status" value="1"/>
</dbReference>
<dbReference type="InterPro" id="IPR003439">
    <property type="entry name" value="ABC_transporter-like_ATP-bd"/>
</dbReference>
<evidence type="ECO:0000256" key="4">
    <source>
        <dbReference type="ARBA" id="ARBA00022801"/>
    </source>
</evidence>
<comment type="similarity">
    <text evidence="2">Belongs to the ACC deaminase/D-cysteine desulfhydrase family.</text>
</comment>
<evidence type="ECO:0000259" key="9">
    <source>
        <dbReference type="Pfam" id="PF00005"/>
    </source>
</evidence>
<dbReference type="InterPro" id="IPR057207">
    <property type="entry name" value="FBXL15_LRR"/>
</dbReference>
<dbReference type="GO" id="GO:0019148">
    <property type="term" value="F:D-cysteine desulfhydrase activity"/>
    <property type="evidence" value="ECO:0007669"/>
    <property type="project" value="TreeGrafter"/>
</dbReference>
<dbReference type="SUPFAM" id="SSF53686">
    <property type="entry name" value="Tryptophan synthase beta subunit-like PLP-dependent enzymes"/>
    <property type="match status" value="1"/>
</dbReference>
<evidence type="ECO:0000256" key="8">
    <source>
        <dbReference type="SAM" id="Phobius"/>
    </source>
</evidence>
<evidence type="ECO:0000256" key="6">
    <source>
        <dbReference type="PROSITE-ProRule" id="PRU00742"/>
    </source>
</evidence>
<dbReference type="InterPro" id="IPR036052">
    <property type="entry name" value="TrpB-like_PALP_sf"/>
</dbReference>
<evidence type="ECO:0000256" key="2">
    <source>
        <dbReference type="ARBA" id="ARBA00008639"/>
    </source>
</evidence>
<dbReference type="InterPro" id="IPR006035">
    <property type="entry name" value="Ureohydrolase"/>
</dbReference>
<dbReference type="AlphaFoldDB" id="A0AAV1AMC7"/>
<feature type="domain" description="F-box/LRR-repeat protein 15-like leucin rich repeat" evidence="10">
    <location>
        <begin position="65"/>
        <end position="185"/>
    </location>
</feature>
<organism evidence="11 12">
    <name type="scientific">Vicia faba</name>
    <name type="common">Broad bean</name>
    <name type="synonym">Faba vulgaris</name>
    <dbReference type="NCBI Taxonomy" id="3906"/>
    <lineage>
        <taxon>Eukaryota</taxon>
        <taxon>Viridiplantae</taxon>
        <taxon>Streptophyta</taxon>
        <taxon>Embryophyta</taxon>
        <taxon>Tracheophyta</taxon>
        <taxon>Spermatophyta</taxon>
        <taxon>Magnoliopsida</taxon>
        <taxon>eudicotyledons</taxon>
        <taxon>Gunneridae</taxon>
        <taxon>Pentapetalae</taxon>
        <taxon>rosids</taxon>
        <taxon>fabids</taxon>
        <taxon>Fabales</taxon>
        <taxon>Fabaceae</taxon>
        <taxon>Papilionoideae</taxon>
        <taxon>50 kb inversion clade</taxon>
        <taxon>NPAAA clade</taxon>
        <taxon>Hologalegina</taxon>
        <taxon>IRL clade</taxon>
        <taxon>Fabeae</taxon>
        <taxon>Vicia</taxon>
    </lineage>
</organism>
<dbReference type="InterPro" id="IPR020855">
    <property type="entry name" value="Ureohydrolase_Mn_BS"/>
</dbReference>
<keyword evidence="3" id="KW-0479">Metal-binding</keyword>
<dbReference type="InterPro" id="IPR023696">
    <property type="entry name" value="Ureohydrolase_dom_sf"/>
</dbReference>
<sequence length="802" mass="88369">MVKLPFFDSTQSSSSSARSLYHPNIKNFNRRSLQFECSFSILNPSSLSRKGLDVHTVHLHRLLMRFQHLESLSLCGCTELNDSGLTRLLSYGSNLQKLNLDCCLKVTDYGLSLVASGCPSLTSISLYRCINISDDGLETLATACLSLKCINLSYCSQISDKGLKALTQRCRQLQAVNISHCESIRGVGFKGCSKSLTHVEAWSCKLNPEGVTGIISGGGIEYLDVSCLSWYPLGDTLLGIRLSSNLKVLNFQMCRSVSDTSIVAIAMGCTLLEEWNLALCHEVRISGWQAVGLYCQNLKRLHVNRCRNLNDNGLQALRDGCRSLSVLYLNGCVHVTPFALELFKSHRANVCIKDEEINTCNDLSDFGYFIIMACGITVLQQIDISFIYHIIRGQATIKLYVIYNVLEVTCGGCQSAHTAAIAVLCAERGITSHLLLRGEQPEILTGYNLMSTIYGNVTYVPRTMYANREEMLKNYARSVAGNSGAFLWFNDIIQASSTGELSTSQNFTKMDASRSERNHLQKILVVNEGAGDSVALLGIIRLVQYLSQNHLLGKQRATKFVVDAGTGTTAIGIGLAAIFFGLPWEVHAVMLADKIDGYRKQEKHLIVEFSKHFNVEFLDHDVNKEDAGIVHWVERDRPRKLQIQFCAAYIFIGVVCILLYFGGQKQRVAIGRAILKDPKILLLDEATSALDAECACIDTNLCICMFFLNLGDFLVQKLGEGVKGVYISIDVDCLDPAFAPGVSHIEPGGLSFRDVLNILHNLQGDVVAGDVVELNPQRDTVDGMTAMVAAKLVREMAAKIAK</sequence>
<evidence type="ECO:0000256" key="5">
    <source>
        <dbReference type="ARBA" id="ARBA00022898"/>
    </source>
</evidence>
<dbReference type="PANTHER" id="PTHR43780:SF7">
    <property type="entry name" value="D-CYSTEINE DESULFHYDRASE 2, MITOCHONDRIAL"/>
    <property type="match status" value="1"/>
</dbReference>
<evidence type="ECO:0000256" key="3">
    <source>
        <dbReference type="ARBA" id="ARBA00022723"/>
    </source>
</evidence>
<dbReference type="SUPFAM" id="SSF52047">
    <property type="entry name" value="RNI-like"/>
    <property type="match status" value="1"/>
</dbReference>
<dbReference type="Gene3D" id="3.40.50.1100">
    <property type="match status" value="2"/>
</dbReference>
<proteinExistence type="inferred from homology"/>
<evidence type="ECO:0000313" key="12">
    <source>
        <dbReference type="Proteomes" id="UP001157006"/>
    </source>
</evidence>
<keyword evidence="4 7" id="KW-0378">Hydrolase</keyword>
<gene>
    <name evidence="11" type="ORF">VFH_IV234760</name>
</gene>
<keyword evidence="5" id="KW-0663">Pyridoxal phosphate</keyword>
<dbReference type="InterPro" id="IPR027417">
    <property type="entry name" value="P-loop_NTPase"/>
</dbReference>
<dbReference type="GO" id="GO:0005524">
    <property type="term" value="F:ATP binding"/>
    <property type="evidence" value="ECO:0007669"/>
    <property type="project" value="InterPro"/>
</dbReference>
<evidence type="ECO:0000313" key="11">
    <source>
        <dbReference type="EMBL" id="CAI8611542.1"/>
    </source>
</evidence>
<keyword evidence="8" id="KW-0472">Membrane</keyword>
<dbReference type="Gene3D" id="3.40.50.300">
    <property type="entry name" value="P-loop containing nucleotide triphosphate hydrolases"/>
    <property type="match status" value="1"/>
</dbReference>
<dbReference type="GO" id="GO:0016887">
    <property type="term" value="F:ATP hydrolysis activity"/>
    <property type="evidence" value="ECO:0007669"/>
    <property type="project" value="InterPro"/>
</dbReference>
<protein>
    <submittedName>
        <fullName evidence="11">Uncharacterized protein</fullName>
    </submittedName>
</protein>
<dbReference type="SUPFAM" id="SSF52768">
    <property type="entry name" value="Arginase/deacetylase"/>
    <property type="match status" value="1"/>
</dbReference>
<feature type="transmembrane region" description="Helical" evidence="8">
    <location>
        <begin position="366"/>
        <end position="391"/>
    </location>
</feature>
<dbReference type="PROSITE" id="PS01053">
    <property type="entry name" value="ARGINASE_1"/>
    <property type="match status" value="1"/>
</dbReference>
<keyword evidence="8" id="KW-1133">Transmembrane helix</keyword>
<dbReference type="InterPro" id="IPR027278">
    <property type="entry name" value="ACCD_DCysDesulf"/>
</dbReference>
<dbReference type="GO" id="GO:0016813">
    <property type="term" value="F:hydrolase activity, acting on carbon-nitrogen (but not peptide) bonds, in linear amidines"/>
    <property type="evidence" value="ECO:0007669"/>
    <property type="project" value="InterPro"/>
</dbReference>